<evidence type="ECO:0000313" key="2">
    <source>
        <dbReference type="EMBL" id="OIZ94424.1"/>
    </source>
</evidence>
<dbReference type="EMBL" id="LUKY01000033">
    <property type="protein sequence ID" value="OIZ94424.1"/>
    <property type="molecule type" value="Genomic_DNA"/>
</dbReference>
<dbReference type="OrthoDB" id="148878at2"/>
<accession>A0A1J8NGZ3</accession>
<dbReference type="AlphaFoldDB" id="A0A1J8NGZ3"/>
<gene>
    <name evidence="2" type="ORF">A1D18_06200</name>
</gene>
<organism evidence="2 3">
    <name type="scientific">Candidatus Rickettsiella isopodorum</name>
    <dbReference type="NCBI Taxonomy" id="1225476"/>
    <lineage>
        <taxon>Bacteria</taxon>
        <taxon>Pseudomonadati</taxon>
        <taxon>Pseudomonadota</taxon>
        <taxon>Gammaproteobacteria</taxon>
        <taxon>Legionellales</taxon>
        <taxon>Coxiellaceae</taxon>
        <taxon>Rickettsiella</taxon>
    </lineage>
</organism>
<name>A0A1J8NGZ3_9COXI</name>
<feature type="chain" id="PRO_5009649164" description="Hemolysin" evidence="1">
    <location>
        <begin position="20"/>
        <end position="99"/>
    </location>
</feature>
<dbReference type="Pfam" id="PF03891">
    <property type="entry name" value="DUF333"/>
    <property type="match status" value="1"/>
</dbReference>
<dbReference type="Proteomes" id="UP000183924">
    <property type="component" value="Unassembled WGS sequence"/>
</dbReference>
<evidence type="ECO:0008006" key="4">
    <source>
        <dbReference type="Google" id="ProtNLM"/>
    </source>
</evidence>
<dbReference type="InterPro" id="IPR005590">
    <property type="entry name" value="DUF333"/>
</dbReference>
<feature type="signal peptide" evidence="1">
    <location>
        <begin position="1"/>
        <end position="19"/>
    </location>
</feature>
<dbReference type="RefSeq" id="WP_071662912.1">
    <property type="nucleotide sequence ID" value="NZ_LUKY01000033.1"/>
</dbReference>
<sequence>MKKWLIVFPFLLVSIAAFSIPNPASVYCSHHGGRLEMLNESSGVTGVCVFSDKSYCEEWSYIRGICKPSQFYLPEKRIGTKYCLAQLPDKNLIIYLCKT</sequence>
<proteinExistence type="predicted"/>
<protein>
    <recommendedName>
        <fullName evidence="4">Hemolysin</fullName>
    </recommendedName>
</protein>
<evidence type="ECO:0000313" key="3">
    <source>
        <dbReference type="Proteomes" id="UP000183924"/>
    </source>
</evidence>
<comment type="caution">
    <text evidence="2">The sequence shown here is derived from an EMBL/GenBank/DDBJ whole genome shotgun (WGS) entry which is preliminary data.</text>
</comment>
<evidence type="ECO:0000256" key="1">
    <source>
        <dbReference type="SAM" id="SignalP"/>
    </source>
</evidence>
<keyword evidence="1" id="KW-0732">Signal</keyword>
<keyword evidence="3" id="KW-1185">Reference proteome</keyword>
<dbReference type="STRING" id="1225476.A1D18_06200"/>
<reference evidence="2 3" key="1">
    <citation type="submission" date="2016-03" db="EMBL/GenBank/DDBJ databases">
        <title>Comparative genomics of Rickettsiella.</title>
        <authorList>
            <person name="Chandler C."/>
            <person name="Wang Y."/>
        </authorList>
    </citation>
    <scope>NUCLEOTIDE SEQUENCE [LARGE SCALE GENOMIC DNA]</scope>
    <source>
        <strain evidence="2 3">RCFS May 2013</strain>
    </source>
</reference>